<keyword evidence="3 6" id="KW-0713">Self-incompatibility</keyword>
<dbReference type="GO" id="GO:0005576">
    <property type="term" value="C:extracellular region"/>
    <property type="evidence" value="ECO:0007669"/>
    <property type="project" value="UniProtKB-SubCell"/>
</dbReference>
<accession>A0A9J5W0A0</accession>
<comment type="subcellular location">
    <subcellularLocation>
        <location evidence="1 6">Secreted</location>
    </subcellularLocation>
</comment>
<organism evidence="7 8">
    <name type="scientific">Solanum commersonii</name>
    <name type="common">Commerson's wild potato</name>
    <name type="synonym">Commerson's nightshade</name>
    <dbReference type="NCBI Taxonomy" id="4109"/>
    <lineage>
        <taxon>Eukaryota</taxon>
        <taxon>Viridiplantae</taxon>
        <taxon>Streptophyta</taxon>
        <taxon>Embryophyta</taxon>
        <taxon>Tracheophyta</taxon>
        <taxon>Spermatophyta</taxon>
        <taxon>Magnoliopsida</taxon>
        <taxon>eudicotyledons</taxon>
        <taxon>Gunneridae</taxon>
        <taxon>Pentapetalae</taxon>
        <taxon>asterids</taxon>
        <taxon>lamiids</taxon>
        <taxon>Solanales</taxon>
        <taxon>Solanaceae</taxon>
        <taxon>Solanoideae</taxon>
        <taxon>Solaneae</taxon>
        <taxon>Solanum</taxon>
    </lineage>
</organism>
<dbReference type="Proteomes" id="UP000824120">
    <property type="component" value="Unassembled WGS sequence"/>
</dbReference>
<feature type="signal peptide" evidence="6">
    <location>
        <begin position="1"/>
        <end position="25"/>
    </location>
</feature>
<gene>
    <name evidence="7" type="ORF">H5410_064092</name>
</gene>
<dbReference type="Pfam" id="PF05938">
    <property type="entry name" value="Self-incomp_S1"/>
    <property type="match status" value="2"/>
</dbReference>
<evidence type="ECO:0000313" key="7">
    <source>
        <dbReference type="EMBL" id="KAG5568893.1"/>
    </source>
</evidence>
<dbReference type="PANTHER" id="PTHR31232:SF156">
    <property type="entry name" value="PLANT SELF-INCOMPATIBILITY PROTEIN S1 FAMILY-RELATED"/>
    <property type="match status" value="1"/>
</dbReference>
<evidence type="ECO:0000256" key="2">
    <source>
        <dbReference type="ARBA" id="ARBA00005581"/>
    </source>
</evidence>
<dbReference type="PANTHER" id="PTHR31232">
    <property type="match status" value="1"/>
</dbReference>
<keyword evidence="4 6" id="KW-0964">Secreted</keyword>
<dbReference type="GO" id="GO:0060320">
    <property type="term" value="P:rejection of self pollen"/>
    <property type="evidence" value="ECO:0007669"/>
    <property type="project" value="UniProtKB-KW"/>
</dbReference>
<evidence type="ECO:0000256" key="4">
    <source>
        <dbReference type="ARBA" id="ARBA00022525"/>
    </source>
</evidence>
<comment type="similarity">
    <text evidence="2 6">Belongs to the plant self-incompatibility (S1) protein family.</text>
</comment>
<evidence type="ECO:0000256" key="1">
    <source>
        <dbReference type="ARBA" id="ARBA00004613"/>
    </source>
</evidence>
<dbReference type="AlphaFoldDB" id="A0A9J5W0A0"/>
<evidence type="ECO:0000256" key="5">
    <source>
        <dbReference type="ARBA" id="ARBA00022729"/>
    </source>
</evidence>
<proteinExistence type="inferred from homology"/>
<dbReference type="EMBL" id="JACXVP010000024">
    <property type="protein sequence ID" value="KAG5568893.1"/>
    <property type="molecule type" value="Genomic_DNA"/>
</dbReference>
<evidence type="ECO:0000256" key="6">
    <source>
        <dbReference type="RuleBase" id="RU367044"/>
    </source>
</evidence>
<protein>
    <recommendedName>
        <fullName evidence="6">S-protein homolog</fullName>
    </recommendedName>
</protein>
<dbReference type="InterPro" id="IPR010264">
    <property type="entry name" value="Self-incomp_S1"/>
</dbReference>
<keyword evidence="5 6" id="KW-0732">Signal</keyword>
<keyword evidence="8" id="KW-1185">Reference proteome</keyword>
<feature type="chain" id="PRO_5039961304" description="S-protein homolog" evidence="6">
    <location>
        <begin position="26"/>
        <end position="289"/>
    </location>
</feature>
<dbReference type="OrthoDB" id="1305942at2759"/>
<name>A0A9J5W0A0_SOLCO</name>
<comment type="caution">
    <text evidence="7">The sequence shown here is derived from an EMBL/GenBank/DDBJ whole genome shotgun (WGS) entry which is preliminary data.</text>
</comment>
<reference evidence="7" key="1">
    <citation type="submission" date="2020-09" db="EMBL/GenBank/DDBJ databases">
        <title>De no assembly of potato wild relative species, Solanum commersonii.</title>
        <authorList>
            <person name="Cho K."/>
        </authorList>
    </citation>
    <scope>NUCLEOTIDE SEQUENCE</scope>
    <source>
        <strain evidence="7">LZ3.2</strain>
        <tissue evidence="7">Leaf</tissue>
    </source>
</reference>
<evidence type="ECO:0000256" key="3">
    <source>
        <dbReference type="ARBA" id="ARBA00022471"/>
    </source>
</evidence>
<sequence>MPSPSHHQFVLCFFLLSFLCADSQSSYVVILRNESPNNVVKEQCYVNDDIDPGEEILLNPGMSNHITTTFFPGKSNTLSCTLHLGQKFVVLFTLFDSDDTSICHIPSEECLWKIQEDGLCMFSQGKCVMFYWDTSLSIRHIASEPTKHVTSDELKNQCFVNDDIDPGEEVLLNPGMSNNITTTFFPGKSNTLYCSLQLGEKYADLFTLFDSNDTSICHVPSEECVWKIQEDGLCMLSQGKCVMFGWDYNSLSNRHIASEATKYIASDELKSENNHLEENSLMNNDESVA</sequence>
<evidence type="ECO:0000313" key="8">
    <source>
        <dbReference type="Proteomes" id="UP000824120"/>
    </source>
</evidence>